<dbReference type="Proteomes" id="UP000283630">
    <property type="component" value="Unassembled WGS sequence"/>
</dbReference>
<reference evidence="2 3" key="1">
    <citation type="submission" date="2018-08" db="EMBL/GenBank/DDBJ databases">
        <title>A genome reference for cultivated species of the human gut microbiota.</title>
        <authorList>
            <person name="Zou Y."/>
            <person name="Xue W."/>
            <person name="Luo G."/>
        </authorList>
    </citation>
    <scope>NUCLEOTIDE SEQUENCE [LARGE SCALE GENOMIC DNA]</scope>
    <source>
        <strain evidence="2 3">AF19-4AC</strain>
    </source>
</reference>
<name>A0A412MDV4_9FIRM</name>
<comment type="caution">
    <text evidence="2">The sequence shown here is derived from an EMBL/GenBank/DDBJ whole genome shotgun (WGS) entry which is preliminary data.</text>
</comment>
<protein>
    <submittedName>
        <fullName evidence="2">Uncharacterized protein</fullName>
    </submittedName>
</protein>
<evidence type="ECO:0000256" key="1">
    <source>
        <dbReference type="SAM" id="SignalP"/>
    </source>
</evidence>
<dbReference type="AlphaFoldDB" id="A0A412MDV4"/>
<evidence type="ECO:0000313" key="3">
    <source>
        <dbReference type="Proteomes" id="UP000283630"/>
    </source>
</evidence>
<dbReference type="EMBL" id="QRWH01000005">
    <property type="protein sequence ID" value="RGT09573.1"/>
    <property type="molecule type" value="Genomic_DNA"/>
</dbReference>
<keyword evidence="1" id="KW-0732">Signal</keyword>
<sequence length="167" mass="18616">MRKMKKLIAVVLMAVLTLACAVPTMACTPPLKPPHIDIPEIEVKIDDKLQAGIDAAAKKFIEKNVLSKPVINNVTYIQKTTRYGTYRCLSASWNKVDNATSYEVEVTKSDGTQKTYKTSYAVLVKSNYADEFLDDGMDGATVKVKAYGVDETFSLWSDEVDVDQYNF</sequence>
<feature type="chain" id="PRO_5038830821" evidence="1">
    <location>
        <begin position="22"/>
        <end position="167"/>
    </location>
</feature>
<feature type="signal peptide" evidence="1">
    <location>
        <begin position="1"/>
        <end position="21"/>
    </location>
</feature>
<accession>A0A412MDV4</accession>
<gene>
    <name evidence="2" type="ORF">DWX53_07775</name>
</gene>
<evidence type="ECO:0000313" key="2">
    <source>
        <dbReference type="EMBL" id="RGT09573.1"/>
    </source>
</evidence>
<dbReference type="RefSeq" id="WP_118145238.1">
    <property type="nucleotide sequence ID" value="NZ_QRWH01000005.1"/>
</dbReference>
<dbReference type="PROSITE" id="PS51257">
    <property type="entry name" value="PROKAR_LIPOPROTEIN"/>
    <property type="match status" value="1"/>
</dbReference>
<organism evidence="2 3">
    <name type="scientific">Dorea formicigenerans</name>
    <dbReference type="NCBI Taxonomy" id="39486"/>
    <lineage>
        <taxon>Bacteria</taxon>
        <taxon>Bacillati</taxon>
        <taxon>Bacillota</taxon>
        <taxon>Clostridia</taxon>
        <taxon>Lachnospirales</taxon>
        <taxon>Lachnospiraceae</taxon>
        <taxon>Dorea</taxon>
    </lineage>
</organism>
<proteinExistence type="predicted"/>